<comment type="caution">
    <text evidence="2">The sequence shown here is derived from an EMBL/GenBank/DDBJ whole genome shotgun (WGS) entry which is preliminary data.</text>
</comment>
<dbReference type="AlphaFoldDB" id="A0A6I4MXT5"/>
<sequence>MSASLKVLYLAVHVVLSALTTLLMWACFEMPNYRDGSSTTPCGLLAELLTLLTWGHARATDRRHGR</sequence>
<evidence type="ECO:0000313" key="3">
    <source>
        <dbReference type="Proteomes" id="UP000462055"/>
    </source>
</evidence>
<dbReference type="RefSeq" id="WP_151600361.1">
    <property type="nucleotide sequence ID" value="NZ_WBMS02000074.1"/>
</dbReference>
<accession>A0A6I4MXT5</accession>
<keyword evidence="1" id="KW-0472">Membrane</keyword>
<evidence type="ECO:0000256" key="1">
    <source>
        <dbReference type="SAM" id="Phobius"/>
    </source>
</evidence>
<keyword evidence="1" id="KW-1133">Transmembrane helix</keyword>
<gene>
    <name evidence="2" type="ORF">F8568_045275</name>
</gene>
<keyword evidence="3" id="KW-1185">Reference proteome</keyword>
<organism evidence="2 3">
    <name type="scientific">Actinomadura physcomitrii</name>
    <dbReference type="NCBI Taxonomy" id="2650748"/>
    <lineage>
        <taxon>Bacteria</taxon>
        <taxon>Bacillati</taxon>
        <taxon>Actinomycetota</taxon>
        <taxon>Actinomycetes</taxon>
        <taxon>Streptosporangiales</taxon>
        <taxon>Thermomonosporaceae</taxon>
        <taxon>Actinomadura</taxon>
    </lineage>
</organism>
<protein>
    <submittedName>
        <fullName evidence="2">Uncharacterized protein</fullName>
    </submittedName>
</protein>
<reference evidence="2" key="1">
    <citation type="submission" date="2019-12" db="EMBL/GenBank/DDBJ databases">
        <title>Actinomadura physcomitrii sp. nov., a novel actinomycete isolated from moss [Physcomitrium sphaericum (Ludw) Fuernr].</title>
        <authorList>
            <person name="Zhuang X."/>
        </authorList>
    </citation>
    <scope>NUCLEOTIDE SEQUENCE [LARGE SCALE GENOMIC DNA]</scope>
    <source>
        <strain evidence="2">LD22</strain>
    </source>
</reference>
<keyword evidence="1" id="KW-0812">Transmembrane</keyword>
<dbReference type="Proteomes" id="UP000462055">
    <property type="component" value="Unassembled WGS sequence"/>
</dbReference>
<evidence type="ECO:0000313" key="2">
    <source>
        <dbReference type="EMBL" id="MWA07419.1"/>
    </source>
</evidence>
<feature type="transmembrane region" description="Helical" evidence="1">
    <location>
        <begin position="7"/>
        <end position="26"/>
    </location>
</feature>
<name>A0A6I4MXT5_9ACTN</name>
<dbReference type="EMBL" id="WBMS02000074">
    <property type="protein sequence ID" value="MWA07419.1"/>
    <property type="molecule type" value="Genomic_DNA"/>
</dbReference>
<proteinExistence type="predicted"/>